<protein>
    <submittedName>
        <fullName evidence="1">Uncharacterized protein</fullName>
    </submittedName>
</protein>
<sequence length="79" mass="9202">MRSEVLGLPVDVLSRVETINMIDGWLRQSVRKPRMVVTAYSEFYVKAQKDRVFAESFGWGEVQPKNSRNQERKNSRQGD</sequence>
<name>A0A837IHQ5_9BACT</name>
<gene>
    <name evidence="1" type="ORF">UX01_C0009G0010</name>
</gene>
<reference evidence="1 2" key="1">
    <citation type="journal article" date="2015" name="Nature">
        <title>rRNA introns, odd ribosomes, and small enigmatic genomes across a large radiation of phyla.</title>
        <authorList>
            <person name="Brown C.T."/>
            <person name="Hug L.A."/>
            <person name="Thomas B.C."/>
            <person name="Sharon I."/>
            <person name="Castelle C.J."/>
            <person name="Singh A."/>
            <person name="Wilkins M.J."/>
            <person name="Williams K.H."/>
            <person name="Banfield J.F."/>
        </authorList>
    </citation>
    <scope>NUCLEOTIDE SEQUENCE [LARGE SCALE GENOMIC DNA]</scope>
</reference>
<organism evidence="1 2">
    <name type="scientific">Candidatus Collierbacteria bacterium GW2011_GWB2_45_17</name>
    <dbReference type="NCBI Taxonomy" id="1618388"/>
    <lineage>
        <taxon>Bacteria</taxon>
        <taxon>Candidatus Collieribacteriota</taxon>
    </lineage>
</organism>
<evidence type="ECO:0000313" key="1">
    <source>
        <dbReference type="EMBL" id="KKT99580.1"/>
    </source>
</evidence>
<comment type="caution">
    <text evidence="1">The sequence shown here is derived from an EMBL/GenBank/DDBJ whole genome shotgun (WGS) entry which is preliminary data.</text>
</comment>
<dbReference type="Proteomes" id="UP000034078">
    <property type="component" value="Unassembled WGS sequence"/>
</dbReference>
<dbReference type="EMBL" id="LCKO01000009">
    <property type="protein sequence ID" value="KKT99580.1"/>
    <property type="molecule type" value="Genomic_DNA"/>
</dbReference>
<dbReference type="AlphaFoldDB" id="A0A837IHQ5"/>
<accession>A0A837IHQ5</accession>
<evidence type="ECO:0000313" key="2">
    <source>
        <dbReference type="Proteomes" id="UP000034078"/>
    </source>
</evidence>
<proteinExistence type="predicted"/>